<dbReference type="PROSITE" id="PS50198">
    <property type="entry name" value="PPIC_PPIASE_2"/>
    <property type="match status" value="1"/>
</dbReference>
<evidence type="ECO:0000256" key="7">
    <source>
        <dbReference type="SAM" id="Phobius"/>
    </source>
</evidence>
<accession>A0A120GN01</accession>
<keyword evidence="5 6" id="KW-0413">Isomerase</keyword>
<comment type="catalytic activity">
    <reaction evidence="1">
        <text>[protein]-peptidylproline (omega=180) = [protein]-peptidylproline (omega=0)</text>
        <dbReference type="Rhea" id="RHEA:16237"/>
        <dbReference type="Rhea" id="RHEA-COMP:10747"/>
        <dbReference type="Rhea" id="RHEA-COMP:10748"/>
        <dbReference type="ChEBI" id="CHEBI:83833"/>
        <dbReference type="ChEBI" id="CHEBI:83834"/>
        <dbReference type="EC" id="5.2.1.8"/>
    </reaction>
</comment>
<dbReference type="Gene3D" id="3.10.50.40">
    <property type="match status" value="1"/>
</dbReference>
<dbReference type="Proteomes" id="UP000064189">
    <property type="component" value="Unassembled WGS sequence"/>
</dbReference>
<evidence type="ECO:0000313" key="9">
    <source>
        <dbReference type="EMBL" id="KWW12435.1"/>
    </source>
</evidence>
<feature type="domain" description="PpiC" evidence="8">
    <location>
        <begin position="156"/>
        <end position="248"/>
    </location>
</feature>
<dbReference type="InterPro" id="IPR046357">
    <property type="entry name" value="PPIase_dom_sf"/>
</dbReference>
<comment type="caution">
    <text evidence="9">The sequence shown here is derived from an EMBL/GenBank/DDBJ whole genome shotgun (WGS) entry which is preliminary data.</text>
</comment>
<evidence type="ECO:0000256" key="1">
    <source>
        <dbReference type="ARBA" id="ARBA00000971"/>
    </source>
</evidence>
<dbReference type="InterPro" id="IPR023058">
    <property type="entry name" value="PPIase_PpiC_CS"/>
</dbReference>
<evidence type="ECO:0000313" key="10">
    <source>
        <dbReference type="Proteomes" id="UP000064189"/>
    </source>
</evidence>
<dbReference type="Gene3D" id="1.10.4030.10">
    <property type="entry name" value="Porin chaperone SurA, peptide-binding domain"/>
    <property type="match status" value="1"/>
</dbReference>
<gene>
    <name evidence="9" type="ORF">AS888_10090</name>
</gene>
<dbReference type="RefSeq" id="WP_081092551.1">
    <property type="nucleotide sequence ID" value="NZ_LNNH01000048.1"/>
</dbReference>
<evidence type="ECO:0000259" key="8">
    <source>
        <dbReference type="PROSITE" id="PS50198"/>
    </source>
</evidence>
<reference evidence="9 10" key="1">
    <citation type="submission" date="2015-11" db="EMBL/GenBank/DDBJ databases">
        <title>Genome Sequence of Bacillus simplex strain VanAntwerpen2.</title>
        <authorList>
            <person name="Couger M.B."/>
        </authorList>
    </citation>
    <scope>NUCLEOTIDE SEQUENCE [LARGE SCALE GENOMIC DNA]</scope>
    <source>
        <strain evidence="9 10">VanAntwerpen02</strain>
    </source>
</reference>
<keyword evidence="7" id="KW-0472">Membrane</keyword>
<evidence type="ECO:0000256" key="2">
    <source>
        <dbReference type="ARBA" id="ARBA00013194"/>
    </source>
</evidence>
<dbReference type="PROSITE" id="PS01096">
    <property type="entry name" value="PPIC_PPIASE_1"/>
    <property type="match status" value="1"/>
</dbReference>
<dbReference type="PANTHER" id="PTHR47245:SF1">
    <property type="entry name" value="FOLDASE PROTEIN PRSA"/>
    <property type="match status" value="1"/>
</dbReference>
<proteinExistence type="predicted"/>
<sequence>MPKQKLRAIIAGLAVLNLLTIIIFVIKPLITSKSVIGEETAARVGSKDISREAWINELEKRYGEDVLEEMVDKEVVKQAAEKYKVKISNKEVDRELKMMKTMYGAAGQTLNKSTDQLSKEVQSSLLLEKLLTKDVSVSGAVMEKYYDDNKDIYRIPTTYHISHITTSTKKQAEKIRRELAKGVSFEVLAMEKSLDEFTANQGGDMGYISQDNEQVPKEYIEVAEKLQVNKWSEAVKTEDGWAVLYLHEKIKGKQYEYDEVKDKIHRQIALEQIQAPVSGKIFWDEFDVEWFYGLKEQK</sequence>
<dbReference type="AlphaFoldDB" id="A0A120GN01"/>
<dbReference type="InterPro" id="IPR000297">
    <property type="entry name" value="PPIase_PpiC"/>
</dbReference>
<dbReference type="SUPFAM" id="SSF54534">
    <property type="entry name" value="FKBP-like"/>
    <property type="match status" value="1"/>
</dbReference>
<dbReference type="InterPro" id="IPR050245">
    <property type="entry name" value="PrsA_foldase"/>
</dbReference>
<keyword evidence="10" id="KW-1185">Reference proteome</keyword>
<dbReference type="PANTHER" id="PTHR47245">
    <property type="entry name" value="PEPTIDYLPROLYL ISOMERASE"/>
    <property type="match status" value="1"/>
</dbReference>
<protein>
    <recommendedName>
        <fullName evidence="2">peptidylprolyl isomerase</fullName>
        <ecNumber evidence="2">5.2.1.8</ecNumber>
    </recommendedName>
</protein>
<dbReference type="GO" id="GO:0003755">
    <property type="term" value="F:peptidyl-prolyl cis-trans isomerase activity"/>
    <property type="evidence" value="ECO:0007669"/>
    <property type="project" value="UniProtKB-KW"/>
</dbReference>
<evidence type="ECO:0000256" key="3">
    <source>
        <dbReference type="ARBA" id="ARBA00022729"/>
    </source>
</evidence>
<dbReference type="Pfam" id="PF13145">
    <property type="entry name" value="Rotamase_2"/>
    <property type="match status" value="1"/>
</dbReference>
<dbReference type="InterPro" id="IPR027304">
    <property type="entry name" value="Trigger_fact/SurA_dom_sf"/>
</dbReference>
<keyword evidence="3" id="KW-0732">Signal</keyword>
<dbReference type="SUPFAM" id="SSF109998">
    <property type="entry name" value="Triger factor/SurA peptide-binding domain-like"/>
    <property type="match status" value="1"/>
</dbReference>
<dbReference type="EMBL" id="LNNH01000048">
    <property type="protein sequence ID" value="KWW12435.1"/>
    <property type="molecule type" value="Genomic_DNA"/>
</dbReference>
<dbReference type="EC" id="5.2.1.8" evidence="2"/>
<keyword evidence="7" id="KW-1133">Transmembrane helix</keyword>
<keyword evidence="7" id="KW-0812">Transmembrane</keyword>
<evidence type="ECO:0000256" key="4">
    <source>
        <dbReference type="ARBA" id="ARBA00023110"/>
    </source>
</evidence>
<evidence type="ECO:0000256" key="5">
    <source>
        <dbReference type="ARBA" id="ARBA00023235"/>
    </source>
</evidence>
<name>A0A120GN01_9BACI</name>
<evidence type="ECO:0000256" key="6">
    <source>
        <dbReference type="PROSITE-ProRule" id="PRU00278"/>
    </source>
</evidence>
<feature type="transmembrane region" description="Helical" evidence="7">
    <location>
        <begin position="6"/>
        <end position="26"/>
    </location>
</feature>
<organism evidence="9 10">
    <name type="scientific">Peribacillus simplex</name>
    <dbReference type="NCBI Taxonomy" id="1478"/>
    <lineage>
        <taxon>Bacteria</taxon>
        <taxon>Bacillati</taxon>
        <taxon>Bacillota</taxon>
        <taxon>Bacilli</taxon>
        <taxon>Bacillales</taxon>
        <taxon>Bacillaceae</taxon>
        <taxon>Peribacillus</taxon>
    </lineage>
</organism>
<keyword evidence="4 6" id="KW-0697">Rotamase</keyword>